<dbReference type="EMBL" id="CP073078">
    <property type="protein sequence ID" value="QUD87128.1"/>
    <property type="molecule type" value="Genomic_DNA"/>
</dbReference>
<gene>
    <name evidence="7" type="ORF">KCG34_18990</name>
</gene>
<feature type="transmembrane region" description="Helical" evidence="5">
    <location>
        <begin position="47"/>
        <end position="65"/>
    </location>
</feature>
<dbReference type="PANTHER" id="PTHR43332">
    <property type="entry name" value="INNER MEMBRANE TRANSPORT PERMEASE YADH-RELATED"/>
    <property type="match status" value="1"/>
</dbReference>
<dbReference type="GO" id="GO:0140359">
    <property type="term" value="F:ABC-type transporter activity"/>
    <property type="evidence" value="ECO:0007669"/>
    <property type="project" value="InterPro"/>
</dbReference>
<accession>A0A975FYD7</accession>
<keyword evidence="2 5" id="KW-0812">Transmembrane</keyword>
<dbReference type="InterPro" id="IPR047817">
    <property type="entry name" value="ABC2_TM_bact-type"/>
</dbReference>
<sequence length="275" mass="30269">MKDMADSTASPVIPPIPRAYPGVNWTGVQTLYLKEVRRFWKVGMQTVAAPVVNTLLYLMVFTVAAKGARPPVNGVPFAVFIGPGLIMMSIMNAAFANSSSSLMQAKMMGLTQDFLTPPLTPTEQVWAFAAGSATRGIFVGVITALSVFVFARFQITHWWAVLYFGFGASLVMGMLGMVGGLWAEKWDHLAAVTNFVVMPMSFLSGTFYLVDRLPEPFRTVSHYNPFFYMISGFRYGFIGQMDGSLSAGVWLVAVLTVIMAGACWWLFQTGYRLKT</sequence>
<evidence type="ECO:0000256" key="2">
    <source>
        <dbReference type="ARBA" id="ARBA00022692"/>
    </source>
</evidence>
<feature type="transmembrane region" description="Helical" evidence="5">
    <location>
        <begin position="158"/>
        <end position="183"/>
    </location>
</feature>
<dbReference type="Proteomes" id="UP000676409">
    <property type="component" value="Chromosome"/>
</dbReference>
<feature type="transmembrane region" description="Helical" evidence="5">
    <location>
        <begin position="77"/>
        <end position="96"/>
    </location>
</feature>
<evidence type="ECO:0000256" key="1">
    <source>
        <dbReference type="ARBA" id="ARBA00004141"/>
    </source>
</evidence>
<dbReference type="AlphaFoldDB" id="A0A975FYD7"/>
<dbReference type="InterPro" id="IPR000412">
    <property type="entry name" value="ABC_2_transport"/>
</dbReference>
<name>A0A975FYD7_9CAUL</name>
<evidence type="ECO:0000256" key="4">
    <source>
        <dbReference type="ARBA" id="ARBA00023136"/>
    </source>
</evidence>
<keyword evidence="5" id="KW-0813">Transport</keyword>
<dbReference type="PANTHER" id="PTHR43332:SF1">
    <property type="entry name" value="TRANSPORT PERMEASE PROTEIN"/>
    <property type="match status" value="1"/>
</dbReference>
<dbReference type="PRINTS" id="PR00164">
    <property type="entry name" value="ABC2TRNSPORT"/>
</dbReference>
<dbReference type="Pfam" id="PF01061">
    <property type="entry name" value="ABC2_membrane"/>
    <property type="match status" value="1"/>
</dbReference>
<feature type="domain" description="ABC transmembrane type-2" evidence="6">
    <location>
        <begin position="41"/>
        <end position="270"/>
    </location>
</feature>
<dbReference type="KEGG" id="caul:KCG34_18990"/>
<keyword evidence="4 5" id="KW-0472">Membrane</keyword>
<dbReference type="InterPro" id="IPR052522">
    <property type="entry name" value="ABC-2_transport_permease"/>
</dbReference>
<reference evidence="7" key="1">
    <citation type="submission" date="2021-04" db="EMBL/GenBank/DDBJ databases">
        <title>The complete genome sequence of Caulobacter sp. S6.</title>
        <authorList>
            <person name="Tang Y."/>
            <person name="Ouyang W."/>
            <person name="Liu Q."/>
            <person name="Huang B."/>
            <person name="Guo Z."/>
            <person name="Lei P."/>
        </authorList>
    </citation>
    <scope>NUCLEOTIDE SEQUENCE</scope>
    <source>
        <strain evidence="7">S6</strain>
    </source>
</reference>
<keyword evidence="8" id="KW-1185">Reference proteome</keyword>
<organism evidence="7 8">
    <name type="scientific">Phenylobacterium montanum</name>
    <dbReference type="NCBI Taxonomy" id="2823693"/>
    <lineage>
        <taxon>Bacteria</taxon>
        <taxon>Pseudomonadati</taxon>
        <taxon>Pseudomonadota</taxon>
        <taxon>Alphaproteobacteria</taxon>
        <taxon>Caulobacterales</taxon>
        <taxon>Caulobacteraceae</taxon>
        <taxon>Phenylobacterium</taxon>
    </lineage>
</organism>
<comment type="similarity">
    <text evidence="5">Belongs to the ABC-2 integral membrane protein family.</text>
</comment>
<keyword evidence="3 5" id="KW-1133">Transmembrane helix</keyword>
<keyword evidence="5" id="KW-1003">Cell membrane</keyword>
<proteinExistence type="inferred from homology"/>
<feature type="transmembrane region" description="Helical" evidence="5">
    <location>
        <begin position="125"/>
        <end position="151"/>
    </location>
</feature>
<evidence type="ECO:0000313" key="7">
    <source>
        <dbReference type="EMBL" id="QUD87128.1"/>
    </source>
</evidence>
<feature type="transmembrane region" description="Helical" evidence="5">
    <location>
        <begin position="189"/>
        <end position="210"/>
    </location>
</feature>
<evidence type="ECO:0000256" key="3">
    <source>
        <dbReference type="ARBA" id="ARBA00022989"/>
    </source>
</evidence>
<dbReference type="PIRSF" id="PIRSF006648">
    <property type="entry name" value="DrrB"/>
    <property type="match status" value="1"/>
</dbReference>
<protein>
    <recommendedName>
        <fullName evidence="5">Transport permease protein</fullName>
    </recommendedName>
</protein>
<feature type="transmembrane region" description="Helical" evidence="5">
    <location>
        <begin position="247"/>
        <end position="267"/>
    </location>
</feature>
<dbReference type="PROSITE" id="PS51012">
    <property type="entry name" value="ABC_TM2"/>
    <property type="match status" value="1"/>
</dbReference>
<evidence type="ECO:0000259" key="6">
    <source>
        <dbReference type="PROSITE" id="PS51012"/>
    </source>
</evidence>
<evidence type="ECO:0000313" key="8">
    <source>
        <dbReference type="Proteomes" id="UP000676409"/>
    </source>
</evidence>
<evidence type="ECO:0000256" key="5">
    <source>
        <dbReference type="RuleBase" id="RU361157"/>
    </source>
</evidence>
<dbReference type="GO" id="GO:0043190">
    <property type="term" value="C:ATP-binding cassette (ABC) transporter complex"/>
    <property type="evidence" value="ECO:0007669"/>
    <property type="project" value="InterPro"/>
</dbReference>
<comment type="subcellular location">
    <subcellularLocation>
        <location evidence="5">Cell inner membrane</location>
        <topology evidence="5">Multi-pass membrane protein</topology>
    </subcellularLocation>
    <subcellularLocation>
        <location evidence="1">Membrane</location>
        <topology evidence="1">Multi-pass membrane protein</topology>
    </subcellularLocation>
</comment>
<dbReference type="InterPro" id="IPR013525">
    <property type="entry name" value="ABC2_TM"/>
</dbReference>